<dbReference type="GO" id="GO:0016301">
    <property type="term" value="F:kinase activity"/>
    <property type="evidence" value="ECO:0007669"/>
    <property type="project" value="UniProtKB-KW"/>
</dbReference>
<evidence type="ECO:0000313" key="2">
    <source>
        <dbReference type="EMBL" id="TFK13820.1"/>
    </source>
</evidence>
<evidence type="ECO:0000313" key="3">
    <source>
        <dbReference type="Proteomes" id="UP000297703"/>
    </source>
</evidence>
<protein>
    <submittedName>
        <fullName evidence="2">Receptor tyrosine-protein kinase erbB-4-like</fullName>
    </submittedName>
</protein>
<keyword evidence="2" id="KW-0418">Kinase</keyword>
<comment type="caution">
    <text evidence="2">The sequence shown here is derived from an EMBL/GenBank/DDBJ whole genome shotgun (WGS) entry which is preliminary data.</text>
</comment>
<sequence>MCTSVAFEDSSGPDITIKLNHHVERNSNQTPANYAKPQIVGGSQTVRLSCRWFLPLYAVAFEPFLCPQDYHCSLSNLSKPHSECSCCLVSLAEHDNGNDSKNTRPPRYNISSS</sequence>
<proteinExistence type="predicted"/>
<keyword evidence="2" id="KW-0675">Receptor</keyword>
<accession>A0A4D9F774</accession>
<gene>
    <name evidence="2" type="ORF">DR999_PMT02841</name>
</gene>
<evidence type="ECO:0000256" key="1">
    <source>
        <dbReference type="SAM" id="MobiDB-lite"/>
    </source>
</evidence>
<dbReference type="EMBL" id="QXTE01000014">
    <property type="protein sequence ID" value="TFK13820.1"/>
    <property type="molecule type" value="Genomic_DNA"/>
</dbReference>
<organism evidence="2 3">
    <name type="scientific">Platysternon megacephalum</name>
    <name type="common">big-headed turtle</name>
    <dbReference type="NCBI Taxonomy" id="55544"/>
    <lineage>
        <taxon>Eukaryota</taxon>
        <taxon>Metazoa</taxon>
        <taxon>Chordata</taxon>
        <taxon>Craniata</taxon>
        <taxon>Vertebrata</taxon>
        <taxon>Euteleostomi</taxon>
        <taxon>Archelosauria</taxon>
        <taxon>Testudinata</taxon>
        <taxon>Testudines</taxon>
        <taxon>Cryptodira</taxon>
        <taxon>Durocryptodira</taxon>
        <taxon>Testudinoidea</taxon>
        <taxon>Platysternidae</taxon>
        <taxon>Platysternon</taxon>
    </lineage>
</organism>
<keyword evidence="3" id="KW-1185">Reference proteome</keyword>
<feature type="compositionally biased region" description="Basic and acidic residues" evidence="1">
    <location>
        <begin position="93"/>
        <end position="102"/>
    </location>
</feature>
<keyword evidence="2" id="KW-0808">Transferase</keyword>
<dbReference type="Proteomes" id="UP000297703">
    <property type="component" value="Unassembled WGS sequence"/>
</dbReference>
<feature type="region of interest" description="Disordered" evidence="1">
    <location>
        <begin position="93"/>
        <end position="113"/>
    </location>
</feature>
<name>A0A4D9F774_9SAUR</name>
<reference evidence="2 3" key="2">
    <citation type="submission" date="2019-04" db="EMBL/GenBank/DDBJ databases">
        <title>The genome sequence of big-headed turtle.</title>
        <authorList>
            <person name="Gong S."/>
        </authorList>
    </citation>
    <scope>NUCLEOTIDE SEQUENCE [LARGE SCALE GENOMIC DNA]</scope>
    <source>
        <strain evidence="2">DO16091913</strain>
        <tissue evidence="2">Muscle</tissue>
    </source>
</reference>
<reference evidence="2 3" key="1">
    <citation type="submission" date="2019-04" db="EMBL/GenBank/DDBJ databases">
        <title>Draft genome of the big-headed turtle Platysternon megacephalum.</title>
        <authorList>
            <person name="Gong S."/>
        </authorList>
    </citation>
    <scope>NUCLEOTIDE SEQUENCE [LARGE SCALE GENOMIC DNA]</scope>
    <source>
        <strain evidence="2">DO16091913</strain>
        <tissue evidence="2">Muscle</tissue>
    </source>
</reference>
<dbReference type="AlphaFoldDB" id="A0A4D9F774"/>